<accession>A0ACA9MJY8</accession>
<dbReference type="EMBL" id="CAJVPT010013608">
    <property type="protein sequence ID" value="CAG8597397.1"/>
    <property type="molecule type" value="Genomic_DNA"/>
</dbReference>
<gene>
    <name evidence="1" type="ORF">ACOLOM_LOCUS6552</name>
</gene>
<protein>
    <submittedName>
        <fullName evidence="1">7147_t:CDS:1</fullName>
    </submittedName>
</protein>
<comment type="caution">
    <text evidence="1">The sequence shown here is derived from an EMBL/GenBank/DDBJ whole genome shotgun (WGS) entry which is preliminary data.</text>
</comment>
<reference evidence="1" key="1">
    <citation type="submission" date="2021-06" db="EMBL/GenBank/DDBJ databases">
        <authorList>
            <person name="Kallberg Y."/>
            <person name="Tangrot J."/>
            <person name="Rosling A."/>
        </authorList>
    </citation>
    <scope>NUCLEOTIDE SEQUENCE</scope>
    <source>
        <strain evidence="1">CL356</strain>
    </source>
</reference>
<sequence length="821" mass="88603">MTEKELCFSRDLREFLRITLQAGRHREQALDIDPFGKDHISAFHENVAHNPQHSSLIMQDSPRVDYHVWWLGHRYPTPVHPLPPAPALVELLRRTCDPCVPSDGEASSVMASALLELSLIRFDPCLAGNNDSGQRRAAAQERAQADTVDDAATQTGRAAANPRSYKSSFISTTSPPFYQRPLRLLFHPSPSSPSNKSSSRTTTLLPNHRTTSLSSLLSSLWSTMRTNFLSTLVSLAITCVVFLQHNAHATPAGSTPWDNTLDKRLSYTSVADFATFEYPIALSGLLANIGPSGSKSQGAKSANPDYLYMWIRDSSLVAKYIIDRYIAGSDNSLLTTINNWVASMGRVQQVSNPSGTVSSGGLGEPKFLISEAAFTGGWGRPQRDGPALRATSMIAFANHLISQSNTTYVRNTLWPFILLDLNYVSSNWNSTGFDLWEEVNGASFFTTAVQHRALREGIALATTLGDPSSTVSTWTTQASNIFCFLQSYWSSSSGFIVANVNPGNGAIRSGKDCNTVLTSIHTFDPAAGCDSKTFQPCSDKSLANLKVYVDSFRSIYSINSGIASNAGIATGRYPEDSYYGGNPWYLTTFAVSEQLYRALQVWDTLGQGINVTSISLPFFQQFDSTITTGTIAAGSAKYTSITSSILTYADQFALVAAQYTPSTGALSEQYIKSSGVPTSAADLTWSYAAALTMFDARARTTVKSWGAASLSLPSTCSTGGGGSGATVTFKVTATTVWGENIYLTGSIDALKNWSTSSPLGPLDNTGTYPVWSISVSVPANTSFEYKFIRIYNGAVTWESGSNRSGTSGAAGSTTTLTSTWK</sequence>
<evidence type="ECO:0000313" key="1">
    <source>
        <dbReference type="EMBL" id="CAG8597397.1"/>
    </source>
</evidence>
<organism evidence="1 2">
    <name type="scientific">Acaulospora colombiana</name>
    <dbReference type="NCBI Taxonomy" id="27376"/>
    <lineage>
        <taxon>Eukaryota</taxon>
        <taxon>Fungi</taxon>
        <taxon>Fungi incertae sedis</taxon>
        <taxon>Mucoromycota</taxon>
        <taxon>Glomeromycotina</taxon>
        <taxon>Glomeromycetes</taxon>
        <taxon>Diversisporales</taxon>
        <taxon>Acaulosporaceae</taxon>
        <taxon>Acaulospora</taxon>
    </lineage>
</organism>
<dbReference type="Proteomes" id="UP000789525">
    <property type="component" value="Unassembled WGS sequence"/>
</dbReference>
<proteinExistence type="predicted"/>
<name>A0ACA9MJY8_9GLOM</name>
<keyword evidence="2" id="KW-1185">Reference proteome</keyword>
<evidence type="ECO:0000313" key="2">
    <source>
        <dbReference type="Proteomes" id="UP000789525"/>
    </source>
</evidence>